<gene>
    <name evidence="2" type="ORF">CENPK1137D_1229</name>
</gene>
<sequence>MANRSLKKVIETSSNNGHDLLTWITTNLEKLICLKEVNDNEIQEVKEIHTQLDEFVRYISVLENTDDLELHSVFISLSQLYTISIWRLKDEYPGVVFDSAAFLTNVLCEEDVSIDDGDTDPNQKKKKKKSSTKKKSTYTHRQKISHVPYLFNYLKILEVASLP</sequence>
<dbReference type="Proteomes" id="UP000013192">
    <property type="component" value="Chromosome X"/>
</dbReference>
<feature type="compositionally biased region" description="Basic residues" evidence="1">
    <location>
        <begin position="124"/>
        <end position="138"/>
    </location>
</feature>
<accession>N1NZU6</accession>
<evidence type="ECO:0000313" key="2">
    <source>
        <dbReference type="EMBL" id="EIW09459.1"/>
    </source>
</evidence>
<dbReference type="EMBL" id="CM001531">
    <property type="protein sequence ID" value="EIW09459.1"/>
    <property type="molecule type" value="Genomic_DNA"/>
</dbReference>
<proteinExistence type="predicted"/>
<reference evidence="2" key="1">
    <citation type="submission" date="2012-03" db="EMBL/GenBank/DDBJ databases">
        <title>De novo sequencing, assembly and analysis of the genome of the laboratory strain Saccharomyces cerevisiae CEN.PK113-7D, a model for modern industrial biotechnology.</title>
        <authorList>
            <person name="Nijkamp J.F."/>
            <person name="van den Broek M.A."/>
            <person name="Datema E."/>
            <person name="de Kok S."/>
            <person name="Bosman L."/>
            <person name="Luttink M.A."/>
            <person name="Daran-Lapujade P."/>
            <person name="Vongsangnak W."/>
            <person name="Nielsen J."/>
            <person name="Heijne W.H.M."/>
            <person name="Klaassen P."/>
            <person name="Platt D."/>
            <person name="Paddon C.J."/>
            <person name="Koetter P."/>
            <person name="van Ham R.C."/>
            <person name="Reinders M.J.T."/>
            <person name="Pronk J.T."/>
            <person name="de Ridder D."/>
            <person name="Daran J.-M."/>
        </authorList>
    </citation>
    <scope>NUCLEOTIDE SEQUENCE</scope>
    <source>
        <strain evidence="2">CEN.PK113-7D</strain>
    </source>
</reference>
<protein>
    <submittedName>
        <fullName evidence="2">Laa1p</fullName>
    </submittedName>
</protein>
<dbReference type="HOGENOM" id="CLU_1628338_0_0_1"/>
<dbReference type="AlphaFoldDB" id="N1NZU6"/>
<organism evidence="2">
    <name type="scientific">Saccharomyces cerevisiae (strain CEN.PK113-7D)</name>
    <name type="common">Baker's yeast</name>
    <dbReference type="NCBI Taxonomy" id="889517"/>
    <lineage>
        <taxon>Eukaryota</taxon>
        <taxon>Fungi</taxon>
        <taxon>Dikarya</taxon>
        <taxon>Ascomycota</taxon>
        <taxon>Saccharomycotina</taxon>
        <taxon>Saccharomycetes</taxon>
        <taxon>Saccharomycetales</taxon>
        <taxon>Saccharomycetaceae</taxon>
        <taxon>Saccharomyces</taxon>
    </lineage>
</organism>
<feature type="region of interest" description="Disordered" evidence="1">
    <location>
        <begin position="117"/>
        <end position="138"/>
    </location>
</feature>
<evidence type="ECO:0000256" key="1">
    <source>
        <dbReference type="SAM" id="MobiDB-lite"/>
    </source>
</evidence>
<name>N1NZU6_YEASC</name>